<dbReference type="PANTHER" id="PTHR43045:SF1">
    <property type="entry name" value="SHIKIMATE TRANSPORTER"/>
    <property type="match status" value="1"/>
</dbReference>
<dbReference type="PANTHER" id="PTHR43045">
    <property type="entry name" value="SHIKIMATE TRANSPORTER"/>
    <property type="match status" value="1"/>
</dbReference>
<dbReference type="GO" id="GO:0005886">
    <property type="term" value="C:plasma membrane"/>
    <property type="evidence" value="ECO:0007669"/>
    <property type="project" value="UniProtKB-SubCell"/>
</dbReference>
<gene>
    <name evidence="9" type="ORF">P0Y58_18360</name>
</gene>
<feature type="domain" description="Major facilitator superfamily (MFS) profile" evidence="8">
    <location>
        <begin position="20"/>
        <end position="431"/>
    </location>
</feature>
<feature type="transmembrane region" description="Helical" evidence="7">
    <location>
        <begin position="20"/>
        <end position="51"/>
    </location>
</feature>
<comment type="subcellular location">
    <subcellularLocation>
        <location evidence="1">Cell membrane</location>
        <topology evidence="1">Multi-pass membrane protein</topology>
    </subcellularLocation>
</comment>
<reference evidence="9" key="1">
    <citation type="submission" date="2023-03" db="EMBL/GenBank/DDBJ databases">
        <title>Andean soil-derived lignocellulolytic bacterial consortium as a source of novel taxa and putative plastic-active enzymes.</title>
        <authorList>
            <person name="Diaz-Garcia L."/>
            <person name="Chuvochina M."/>
            <person name="Feuerriegel G."/>
            <person name="Bunk B."/>
            <person name="Sproer C."/>
            <person name="Streit W.R."/>
            <person name="Rodriguez L.M."/>
            <person name="Overmann J."/>
            <person name="Jimenez D.J."/>
        </authorList>
    </citation>
    <scope>NUCLEOTIDE SEQUENCE</scope>
    <source>
        <strain evidence="9">MAG 876</strain>
    </source>
</reference>
<evidence type="ECO:0000256" key="5">
    <source>
        <dbReference type="ARBA" id="ARBA00022989"/>
    </source>
</evidence>
<dbReference type="FunFam" id="1.20.1250.20:FF:000001">
    <property type="entry name" value="Dicarboxylate MFS transporter"/>
    <property type="match status" value="1"/>
</dbReference>
<evidence type="ECO:0000256" key="2">
    <source>
        <dbReference type="ARBA" id="ARBA00022448"/>
    </source>
</evidence>
<name>A0AAJ5WEB2_9PSED</name>
<keyword evidence="2" id="KW-0813">Transport</keyword>
<feature type="transmembrane region" description="Helical" evidence="7">
    <location>
        <begin position="311"/>
        <end position="332"/>
    </location>
</feature>
<feature type="transmembrane region" description="Helical" evidence="7">
    <location>
        <begin position="256"/>
        <end position="275"/>
    </location>
</feature>
<evidence type="ECO:0000256" key="1">
    <source>
        <dbReference type="ARBA" id="ARBA00004651"/>
    </source>
</evidence>
<dbReference type="InterPro" id="IPR020846">
    <property type="entry name" value="MFS_dom"/>
</dbReference>
<dbReference type="AlphaFoldDB" id="A0AAJ5WEB2"/>
<sequence>MTNLNTSLTRETDPRTMRRIVIASVLGNALEWYDFFLYGTAAALIFAPLFFPAGTDPVLGTMASFAGFAVGFLARPLGGLIFGHIGDKAGRKKALVLTLAIMGVATFAMGLLPTFEQVGYLAPACLVLLRILQGVASGGEWGGGVLLLSENAPKDRVGFYAAWSQLGVSGGFVLSAAAFYLVQTLPVEDMMSWGWRVPFLASILIFGVGVYIRRRLPESQEFVEQQAQPQKTEHLPAMQVLREHPKAVLQAMGIRIAENGSAYLFLAFTIAYAKFTGLDTQLVLASVMVAMIVEAGTIVFWGWLSDIIGRRVVYAIGSVGLMVLAFPFFWMLDTHSPVWVYLAALLGMAFCHGAMIGTQPALMGELFPPKVRYTGLAMGHEIASIFSGGLAPLAATALFSLYKDAWPVSVMLMVMGAITTLAVLSIKPQDRQLQP</sequence>
<evidence type="ECO:0000313" key="10">
    <source>
        <dbReference type="Proteomes" id="UP001216329"/>
    </source>
</evidence>
<dbReference type="Gene3D" id="1.20.1250.20">
    <property type="entry name" value="MFS general substrate transporter like domains"/>
    <property type="match status" value="2"/>
</dbReference>
<evidence type="ECO:0000256" key="6">
    <source>
        <dbReference type="ARBA" id="ARBA00023136"/>
    </source>
</evidence>
<accession>A0AAJ5WEB2</accession>
<keyword evidence="4 7" id="KW-0812">Transmembrane</keyword>
<dbReference type="Pfam" id="PF07690">
    <property type="entry name" value="MFS_1"/>
    <property type="match status" value="1"/>
</dbReference>
<feature type="transmembrane region" description="Helical" evidence="7">
    <location>
        <begin position="281"/>
        <end position="304"/>
    </location>
</feature>
<feature type="transmembrane region" description="Helical" evidence="7">
    <location>
        <begin position="94"/>
        <end position="112"/>
    </location>
</feature>
<protein>
    <submittedName>
        <fullName evidence="9">MFS transporter</fullName>
    </submittedName>
</protein>
<evidence type="ECO:0000256" key="7">
    <source>
        <dbReference type="SAM" id="Phobius"/>
    </source>
</evidence>
<evidence type="ECO:0000259" key="8">
    <source>
        <dbReference type="PROSITE" id="PS50850"/>
    </source>
</evidence>
<organism evidence="9 10">
    <name type="scientific">Candidatus Pseudomonas phytovorans</name>
    <dbReference type="NCBI Taxonomy" id="3121377"/>
    <lineage>
        <taxon>Bacteria</taxon>
        <taxon>Pseudomonadati</taxon>
        <taxon>Pseudomonadota</taxon>
        <taxon>Gammaproteobacteria</taxon>
        <taxon>Pseudomonadales</taxon>
        <taxon>Pseudomonadaceae</taxon>
        <taxon>Pseudomonas</taxon>
    </lineage>
</organism>
<dbReference type="SUPFAM" id="SSF103473">
    <property type="entry name" value="MFS general substrate transporter"/>
    <property type="match status" value="1"/>
</dbReference>
<feature type="transmembrane region" description="Helical" evidence="7">
    <location>
        <begin position="193"/>
        <end position="212"/>
    </location>
</feature>
<keyword evidence="6 7" id="KW-0472">Membrane</keyword>
<dbReference type="Proteomes" id="UP001216329">
    <property type="component" value="Chromosome"/>
</dbReference>
<feature type="transmembrane region" description="Helical" evidence="7">
    <location>
        <begin position="338"/>
        <end position="362"/>
    </location>
</feature>
<dbReference type="PROSITE" id="PS50850">
    <property type="entry name" value="MFS"/>
    <property type="match status" value="1"/>
</dbReference>
<evidence type="ECO:0000313" key="9">
    <source>
        <dbReference type="EMBL" id="WEK28868.1"/>
    </source>
</evidence>
<evidence type="ECO:0000256" key="4">
    <source>
        <dbReference type="ARBA" id="ARBA00022692"/>
    </source>
</evidence>
<dbReference type="InterPro" id="IPR011701">
    <property type="entry name" value="MFS"/>
</dbReference>
<dbReference type="EMBL" id="CP119325">
    <property type="protein sequence ID" value="WEK28868.1"/>
    <property type="molecule type" value="Genomic_DNA"/>
</dbReference>
<dbReference type="InterPro" id="IPR036259">
    <property type="entry name" value="MFS_trans_sf"/>
</dbReference>
<feature type="transmembrane region" description="Helical" evidence="7">
    <location>
        <begin position="382"/>
        <end position="402"/>
    </location>
</feature>
<proteinExistence type="predicted"/>
<feature type="transmembrane region" description="Helical" evidence="7">
    <location>
        <begin position="157"/>
        <end position="181"/>
    </location>
</feature>
<keyword evidence="3" id="KW-1003">Cell membrane</keyword>
<evidence type="ECO:0000256" key="3">
    <source>
        <dbReference type="ARBA" id="ARBA00022475"/>
    </source>
</evidence>
<feature type="transmembrane region" description="Helical" evidence="7">
    <location>
        <begin position="63"/>
        <end position="82"/>
    </location>
</feature>
<keyword evidence="5 7" id="KW-1133">Transmembrane helix</keyword>
<feature type="transmembrane region" description="Helical" evidence="7">
    <location>
        <begin position="408"/>
        <end position="426"/>
    </location>
</feature>
<dbReference type="CDD" id="cd17369">
    <property type="entry name" value="MFS_ShiA_like"/>
    <property type="match status" value="1"/>
</dbReference>
<dbReference type="GO" id="GO:0022857">
    <property type="term" value="F:transmembrane transporter activity"/>
    <property type="evidence" value="ECO:0007669"/>
    <property type="project" value="InterPro"/>
</dbReference>